<evidence type="ECO:0000313" key="5">
    <source>
        <dbReference type="Proteomes" id="UP000829542"/>
    </source>
</evidence>
<keyword evidence="1" id="KW-1188">Viral release from host cell</keyword>
<gene>
    <name evidence="4" type="ORF">MMG00_02370</name>
</gene>
<dbReference type="EMBL" id="CP093379">
    <property type="protein sequence ID" value="UNM96719.1"/>
    <property type="molecule type" value="Genomic_DNA"/>
</dbReference>
<evidence type="ECO:0000256" key="1">
    <source>
        <dbReference type="ARBA" id="ARBA00022612"/>
    </source>
</evidence>
<name>A0ABY3X1K3_9GAMM</name>
<proteinExistence type="predicted"/>
<dbReference type="RefSeq" id="WP_242150831.1">
    <property type="nucleotide sequence ID" value="NZ_CP093379.1"/>
</dbReference>
<keyword evidence="5" id="KW-1185">Reference proteome</keyword>
<protein>
    <submittedName>
        <fullName evidence="4">Terminase family protein</fullName>
    </submittedName>
</protein>
<feature type="domain" description="Terminase large subunit gp17-like C-terminal" evidence="3">
    <location>
        <begin position="400"/>
        <end position="559"/>
    </location>
</feature>
<evidence type="ECO:0000313" key="4">
    <source>
        <dbReference type="EMBL" id="UNM96719.1"/>
    </source>
</evidence>
<dbReference type="Pfam" id="PF03237">
    <property type="entry name" value="Terminase_6N"/>
    <property type="match status" value="1"/>
</dbReference>
<organism evidence="4 5">
    <name type="scientific">Ignatzschineria rhizosphaerae</name>
    <dbReference type="NCBI Taxonomy" id="2923279"/>
    <lineage>
        <taxon>Bacteria</taxon>
        <taxon>Pseudomonadati</taxon>
        <taxon>Pseudomonadota</taxon>
        <taxon>Gammaproteobacteria</taxon>
        <taxon>Cardiobacteriales</taxon>
        <taxon>Ignatzschineriaceae</taxon>
        <taxon>Ignatzschineria</taxon>
    </lineage>
</organism>
<sequence length="578" mass="66839">MIDLPPLTLPKDHQARILFFAGWTLSDIAKRLDTAVSTVAYWRDNQKWENQTTFDRLQSCTELRYMYLLFKENKSNADYKEFDRVCKTLKNLFFPVREEEKEDKKRIKAFMKIDPEEFKEKINAYWEENAFQYQKDFIYETESILKLPTSDGQAVVLKGRQTGFTWALAIGRALRRAINLGHDQVYISSSQRQAFKARDDIKRLIHEIFGVKVQGVERIQLPNGAIIDFLGANYRTAQGFTGDVTVDEYAWMLDFEDLTEVVKACATLKQYNIVMSSTPSHESHPSYNFWMGITEGRKGVEFTYDEARKGILCSDGIYRKIITLEDAVAQGNNLISIERLKRRHPETYPMLFQGIWMKHGNSAFDARQIMRCMIDPFEDWPDVWISQGLDRPYGNKDVVIGFDPAKELDISACVVIALPTKDHPYHRVIEKFNWFGEDYDDQADKVIDLTTRYNVKHIAIDGNGVGAAVHARVEKQLIGKMIPVRKIDGNPTLKGFLVLQMRNFFRDQLLRFDKDWTDVFESYLAIRPKAGRNIILYETVRTSQTAHADFSWAIMYGLSYINLDGTTTEDNQATGAWV</sequence>
<dbReference type="InterPro" id="IPR035421">
    <property type="entry name" value="Terminase_6C"/>
</dbReference>
<dbReference type="Pfam" id="PF17289">
    <property type="entry name" value="Terminase_6C"/>
    <property type="match status" value="1"/>
</dbReference>
<dbReference type="InterPro" id="IPR010332">
    <property type="entry name" value="ATPase_terminase-su_N"/>
</dbReference>
<feature type="domain" description="Terminase ATPase subunit N-terminal" evidence="2">
    <location>
        <begin position="14"/>
        <end position="66"/>
    </location>
</feature>
<accession>A0ABY3X1K3</accession>
<evidence type="ECO:0000259" key="3">
    <source>
        <dbReference type="Pfam" id="PF17289"/>
    </source>
</evidence>
<dbReference type="Pfam" id="PF06056">
    <property type="entry name" value="Terminase_5"/>
    <property type="match status" value="1"/>
</dbReference>
<dbReference type="Proteomes" id="UP000829542">
    <property type="component" value="Chromosome"/>
</dbReference>
<evidence type="ECO:0000259" key="2">
    <source>
        <dbReference type="Pfam" id="PF06056"/>
    </source>
</evidence>
<reference evidence="4 5" key="1">
    <citation type="submission" date="2022-03" db="EMBL/GenBank/DDBJ databases">
        <title>Ignatzschineria rhizosphaerae HR5S32.</title>
        <authorList>
            <person name="Sun J.Q."/>
            <person name="Feng J.Y."/>
        </authorList>
    </citation>
    <scope>NUCLEOTIDE SEQUENCE [LARGE SCALE GENOMIC DNA]</scope>
    <source>
        <strain evidence="4 5">HR5S32</strain>
    </source>
</reference>